<feature type="transmembrane region" description="Helical" evidence="5">
    <location>
        <begin position="216"/>
        <end position="236"/>
    </location>
</feature>
<keyword evidence="2 5" id="KW-0812">Transmembrane</keyword>
<feature type="transmembrane region" description="Helical" evidence="5">
    <location>
        <begin position="90"/>
        <end position="107"/>
    </location>
</feature>
<organism evidence="6 7">
    <name type="scientific">Companilactobacillus bobalius DSM 19674</name>
    <dbReference type="NCBI Taxonomy" id="1423788"/>
    <lineage>
        <taxon>Bacteria</taxon>
        <taxon>Bacillati</taxon>
        <taxon>Bacillota</taxon>
        <taxon>Bacilli</taxon>
        <taxon>Lactobacillales</taxon>
        <taxon>Lactobacillaceae</taxon>
        <taxon>Companilactobacillus</taxon>
        <taxon>Companilactobacillus bobalius</taxon>
    </lineage>
</organism>
<feature type="transmembrane region" description="Helical" evidence="5">
    <location>
        <begin position="177"/>
        <end position="196"/>
    </location>
</feature>
<evidence type="ECO:0000256" key="3">
    <source>
        <dbReference type="ARBA" id="ARBA00022989"/>
    </source>
</evidence>
<evidence type="ECO:0000313" key="7">
    <source>
        <dbReference type="Proteomes" id="UP000051515"/>
    </source>
</evidence>
<evidence type="ECO:0000256" key="5">
    <source>
        <dbReference type="SAM" id="Phobius"/>
    </source>
</evidence>
<dbReference type="GO" id="GO:0015108">
    <property type="term" value="F:chloride transmembrane transporter activity"/>
    <property type="evidence" value="ECO:0007669"/>
    <property type="project" value="InterPro"/>
</dbReference>
<gene>
    <name evidence="6" type="ORF">FC78_GL000716</name>
</gene>
<dbReference type="Proteomes" id="UP000051515">
    <property type="component" value="Unassembled WGS sequence"/>
</dbReference>
<feature type="transmembrane region" description="Helical" evidence="5">
    <location>
        <begin position="248"/>
        <end position="268"/>
    </location>
</feature>
<dbReference type="SUPFAM" id="SSF81340">
    <property type="entry name" value="Clc chloride channel"/>
    <property type="match status" value="2"/>
</dbReference>
<accession>A0A0R1KDL6</accession>
<feature type="transmembrane region" description="Helical" evidence="5">
    <location>
        <begin position="324"/>
        <end position="349"/>
    </location>
</feature>
<feature type="transmembrane region" description="Helical" evidence="5">
    <location>
        <begin position="361"/>
        <end position="388"/>
    </location>
</feature>
<dbReference type="GO" id="GO:0016020">
    <property type="term" value="C:membrane"/>
    <property type="evidence" value="ECO:0007669"/>
    <property type="project" value="UniProtKB-SubCell"/>
</dbReference>
<comment type="caution">
    <text evidence="6">The sequence shown here is derived from an EMBL/GenBank/DDBJ whole genome shotgun (WGS) entry which is preliminary data.</text>
</comment>
<reference evidence="6 7" key="1">
    <citation type="journal article" date="2015" name="Genome Announc.">
        <title>Expanding the biotechnology potential of lactobacilli through comparative genomics of 213 strains and associated genera.</title>
        <authorList>
            <person name="Sun Z."/>
            <person name="Harris H.M."/>
            <person name="McCann A."/>
            <person name="Guo C."/>
            <person name="Argimon S."/>
            <person name="Zhang W."/>
            <person name="Yang X."/>
            <person name="Jeffery I.B."/>
            <person name="Cooney J.C."/>
            <person name="Kagawa T.F."/>
            <person name="Liu W."/>
            <person name="Song Y."/>
            <person name="Salvetti E."/>
            <person name="Wrobel A."/>
            <person name="Rasinkangas P."/>
            <person name="Parkhill J."/>
            <person name="Rea M.C."/>
            <person name="O'Sullivan O."/>
            <person name="Ritari J."/>
            <person name="Douillard F.P."/>
            <person name="Paul Ross R."/>
            <person name="Yang R."/>
            <person name="Briner A.E."/>
            <person name="Felis G.E."/>
            <person name="de Vos W.M."/>
            <person name="Barrangou R."/>
            <person name="Klaenhammer T.R."/>
            <person name="Caufield P.W."/>
            <person name="Cui Y."/>
            <person name="Zhang H."/>
            <person name="O'Toole P.W."/>
        </authorList>
    </citation>
    <scope>NUCLEOTIDE SEQUENCE [LARGE SCALE GENOMIC DNA]</scope>
    <source>
        <strain evidence="6 7">DSM 19674</strain>
    </source>
</reference>
<dbReference type="InterPro" id="IPR014743">
    <property type="entry name" value="Cl-channel_core"/>
</dbReference>
<protein>
    <recommendedName>
        <fullName evidence="8">Chloride channel protein</fullName>
    </recommendedName>
</protein>
<dbReference type="STRING" id="1423788.FC78_GL000716"/>
<keyword evidence="7" id="KW-1185">Reference proteome</keyword>
<name>A0A0R1KDL6_9LACO</name>
<evidence type="ECO:0000256" key="1">
    <source>
        <dbReference type="ARBA" id="ARBA00004141"/>
    </source>
</evidence>
<dbReference type="AlphaFoldDB" id="A0A0R1KDL6"/>
<evidence type="ECO:0000256" key="4">
    <source>
        <dbReference type="ARBA" id="ARBA00023136"/>
    </source>
</evidence>
<keyword evidence="4 5" id="KW-0472">Membrane</keyword>
<evidence type="ECO:0000256" key="2">
    <source>
        <dbReference type="ARBA" id="ARBA00022692"/>
    </source>
</evidence>
<dbReference type="PATRIC" id="fig|1423788.3.peg.730"/>
<dbReference type="InterPro" id="IPR001807">
    <property type="entry name" value="ClC"/>
</dbReference>
<dbReference type="EMBL" id="AZDY01000042">
    <property type="protein sequence ID" value="KRK81663.1"/>
    <property type="molecule type" value="Genomic_DNA"/>
</dbReference>
<feature type="transmembrane region" description="Helical" evidence="5">
    <location>
        <begin position="113"/>
        <end position="132"/>
    </location>
</feature>
<evidence type="ECO:0008006" key="8">
    <source>
        <dbReference type="Google" id="ProtNLM"/>
    </source>
</evidence>
<sequence length="400" mass="44971">MVAIKKVLFVSYGLLLSAIIGLIAAAFLVIEGFLTKVVWLSNSHIFQTVLIVAGSFILYFLLKRWPNLPKTSKDSLKELKQNQTIDYQDVFLNLLVTLVILSFGSGVGPEAALLSAIISLSIWQADNLRYFYFQYDELKRLSLGTSIKRLLNPFKYRQKYDEKIAPKTPKLLKWKKLLYIVFSINGLLAFVLLIKQTDQPSFIMKLGRSHWQLSELWIVPLLMIVGIIVGMILKKLNHLFEKTIQQLNLNLAVRIALGALGIIAISYLEPNLLFSGQHSLHLLIGAWSNQSATYLFLMALLKLIFLVWCLTFNWRGGDIFPITFATMTAGFAAATLLSNFDTLLVVAVLATTLMSELLSPIVAGIFIMLFFPITLTPIIILVAGVLFLKNKYLLKVRGNV</sequence>
<comment type="subcellular location">
    <subcellularLocation>
        <location evidence="1">Membrane</location>
        <topology evidence="1">Multi-pass membrane protein</topology>
    </subcellularLocation>
</comment>
<feature type="transmembrane region" description="Helical" evidence="5">
    <location>
        <begin position="7"/>
        <end position="30"/>
    </location>
</feature>
<keyword evidence="3 5" id="KW-1133">Transmembrane helix</keyword>
<proteinExistence type="predicted"/>
<dbReference type="Gene3D" id="1.10.3080.10">
    <property type="entry name" value="Clc chloride channel"/>
    <property type="match status" value="1"/>
</dbReference>
<feature type="transmembrane region" description="Helical" evidence="5">
    <location>
        <begin position="45"/>
        <end position="62"/>
    </location>
</feature>
<dbReference type="Pfam" id="PF00654">
    <property type="entry name" value="Voltage_CLC"/>
    <property type="match status" value="1"/>
</dbReference>
<evidence type="ECO:0000313" key="6">
    <source>
        <dbReference type="EMBL" id="KRK81663.1"/>
    </source>
</evidence>
<feature type="transmembrane region" description="Helical" evidence="5">
    <location>
        <begin position="292"/>
        <end position="312"/>
    </location>
</feature>